<dbReference type="Gene3D" id="3.40.50.300">
    <property type="entry name" value="P-loop containing nucleotide triphosphate hydrolases"/>
    <property type="match status" value="1"/>
</dbReference>
<comment type="caution">
    <text evidence="1">The sequence shown here is derived from an EMBL/GenBank/DDBJ whole genome shotgun (WGS) entry which is preliminary data.</text>
</comment>
<dbReference type="Proteomes" id="UP000054703">
    <property type="component" value="Unassembled WGS sequence"/>
</dbReference>
<dbReference type="SUPFAM" id="SSF52540">
    <property type="entry name" value="P-loop containing nucleoside triphosphate hydrolases"/>
    <property type="match status" value="1"/>
</dbReference>
<sequence>MIKNPIAITRKDWQQVAKQTESDFIEIELICSNEKIHKSRVEERIADIEGHKLPTWQAVLDRNYELWESKQIVIDTSKYLIDESVEIIMNFIALE</sequence>
<name>A0A0W0YG66_9GAMM</name>
<evidence type="ECO:0000313" key="2">
    <source>
        <dbReference type="Proteomes" id="UP000054703"/>
    </source>
</evidence>
<keyword evidence="2" id="KW-1185">Reference proteome</keyword>
<reference evidence="1 2" key="1">
    <citation type="submission" date="2015-11" db="EMBL/GenBank/DDBJ databases">
        <title>Genomic analysis of 38 Legionella species identifies large and diverse effector repertoires.</title>
        <authorList>
            <person name="Burstein D."/>
            <person name="Amaro F."/>
            <person name="Zusman T."/>
            <person name="Lifshitz Z."/>
            <person name="Cohen O."/>
            <person name="Gilbert J.A."/>
            <person name="Pupko T."/>
            <person name="Shuman H.A."/>
            <person name="Segal G."/>
        </authorList>
    </citation>
    <scope>NUCLEOTIDE SEQUENCE [LARGE SCALE GENOMIC DNA]</scope>
    <source>
        <strain evidence="1 2">SC-63-C7</strain>
    </source>
</reference>
<protein>
    <submittedName>
        <fullName evidence="1">Uncharacterized protein</fullName>
    </submittedName>
</protein>
<dbReference type="InterPro" id="IPR027417">
    <property type="entry name" value="P-loop_NTPase"/>
</dbReference>
<accession>A0A0W0YG66</accession>
<dbReference type="PATRIC" id="fig|45074.5.peg.3681"/>
<gene>
    <name evidence="1" type="ORF">Lsan_3429</name>
</gene>
<dbReference type="AlphaFoldDB" id="A0A0W0YG66"/>
<proteinExistence type="predicted"/>
<evidence type="ECO:0000313" key="1">
    <source>
        <dbReference type="EMBL" id="KTD55877.1"/>
    </source>
</evidence>
<dbReference type="RefSeq" id="WP_058515348.1">
    <property type="nucleotide sequence ID" value="NZ_CAAAIH010000038.1"/>
</dbReference>
<dbReference type="EMBL" id="LNYU01000085">
    <property type="protein sequence ID" value="KTD55877.1"/>
    <property type="molecule type" value="Genomic_DNA"/>
</dbReference>
<organism evidence="1 2">
    <name type="scientific">Legionella santicrucis</name>
    <dbReference type="NCBI Taxonomy" id="45074"/>
    <lineage>
        <taxon>Bacteria</taxon>
        <taxon>Pseudomonadati</taxon>
        <taxon>Pseudomonadota</taxon>
        <taxon>Gammaproteobacteria</taxon>
        <taxon>Legionellales</taxon>
        <taxon>Legionellaceae</taxon>
        <taxon>Legionella</taxon>
    </lineage>
</organism>
<dbReference type="STRING" id="45074.Lsan_3429"/>